<gene>
    <name evidence="1" type="ORF">CH360_07560</name>
    <name evidence="2" type="ORF">CH373_09815</name>
</gene>
<evidence type="ECO:0008006" key="5">
    <source>
        <dbReference type="Google" id="ProtNLM"/>
    </source>
</evidence>
<dbReference type="RefSeq" id="WP_100713418.1">
    <property type="nucleotide sequence ID" value="NZ_NPDY01000005.1"/>
</dbReference>
<comment type="caution">
    <text evidence="2">The sequence shown here is derived from an EMBL/GenBank/DDBJ whole genome shotgun (WGS) entry which is preliminary data.</text>
</comment>
<evidence type="ECO:0000313" key="1">
    <source>
        <dbReference type="EMBL" id="PJZ70081.1"/>
    </source>
</evidence>
<proteinExistence type="predicted"/>
<name>A0A2M9ZMQ4_9LEPT</name>
<dbReference type="Proteomes" id="UP000231990">
    <property type="component" value="Unassembled WGS sequence"/>
</dbReference>
<evidence type="ECO:0000313" key="2">
    <source>
        <dbReference type="EMBL" id="PJZ73269.1"/>
    </source>
</evidence>
<accession>A0A2M9ZMQ4</accession>
<organism evidence="2 4">
    <name type="scientific">Leptospira perolatii</name>
    <dbReference type="NCBI Taxonomy" id="2023191"/>
    <lineage>
        <taxon>Bacteria</taxon>
        <taxon>Pseudomonadati</taxon>
        <taxon>Spirochaetota</taxon>
        <taxon>Spirochaetia</taxon>
        <taxon>Leptospirales</taxon>
        <taxon>Leptospiraceae</taxon>
        <taxon>Leptospira</taxon>
    </lineage>
</organism>
<dbReference type="EMBL" id="NPDZ01000005">
    <property type="protein sequence ID" value="PJZ73269.1"/>
    <property type="molecule type" value="Genomic_DNA"/>
</dbReference>
<dbReference type="Proteomes" id="UP000231962">
    <property type="component" value="Unassembled WGS sequence"/>
</dbReference>
<dbReference type="AlphaFoldDB" id="A0A2M9ZMQ4"/>
<dbReference type="NCBIfam" id="NF047512">
    <property type="entry name" value="LIC_11975_fam"/>
    <property type="match status" value="1"/>
</dbReference>
<dbReference type="InterPro" id="IPR058232">
    <property type="entry name" value="Lsa36-like"/>
</dbReference>
<keyword evidence="3" id="KW-1185">Reference proteome</keyword>
<protein>
    <recommendedName>
        <fullName evidence="5">Autotransporter domain-containing protein</fullName>
    </recommendedName>
</protein>
<evidence type="ECO:0000313" key="3">
    <source>
        <dbReference type="Proteomes" id="UP000231962"/>
    </source>
</evidence>
<evidence type="ECO:0000313" key="4">
    <source>
        <dbReference type="Proteomes" id="UP000231990"/>
    </source>
</evidence>
<dbReference type="OrthoDB" id="340297at2"/>
<sequence length="395" mass="42829">MDVMALHKNFTKRYLSSAAVLIGTLLAYVAPGQLEAQIFCTPPASGPSVCSVIPANVKNDFNGLEEAIRTQYLNEVTKSMAEASVLSNINASMMGPGIVNRFQVGAGISISGVQNDDITVKYKDTNIPKFPNVGFSLNPSFMAAVNLGWLTAQGQSDQEDSKRSFLHRLSLYVHGFQSDLNSGDLRALTRQSSKDIDLLGNINSFGATLRFQLIRERYTKADLFGFTGLSLGIGFHRKWEELNLIYHPGSATSISFGNAAGKWDGDVNFGYRSYVQSVPVDIRTGFRALYVLTVFAGLGVSNNTGNTKIHLERTGPLYLTVDPAAYNLPPQLIQMYSGGASGTLTIRTNGSAEVRSQTSYILGGIELNLFAFKLLVEAMASEKVYSGNIGVKFAL</sequence>
<dbReference type="EMBL" id="NPDY01000005">
    <property type="protein sequence ID" value="PJZ70081.1"/>
    <property type="molecule type" value="Genomic_DNA"/>
</dbReference>
<reference evidence="3 4" key="1">
    <citation type="submission" date="2017-07" db="EMBL/GenBank/DDBJ databases">
        <title>Leptospira spp. isolated from tropical soils.</title>
        <authorList>
            <person name="Thibeaux R."/>
            <person name="Iraola G."/>
            <person name="Ferres I."/>
            <person name="Bierque E."/>
            <person name="Girault D."/>
            <person name="Soupe-Gilbert M.-E."/>
            <person name="Picardeau M."/>
            <person name="Goarant C."/>
        </authorList>
    </citation>
    <scope>NUCLEOTIDE SEQUENCE [LARGE SCALE GENOMIC DNA]</scope>
    <source>
        <strain evidence="2 4">FH1-B-B1</strain>
        <strain evidence="1 3">FH1-B-C1</strain>
    </source>
</reference>